<dbReference type="InterPro" id="IPR001576">
    <property type="entry name" value="Phosphoglycerate_kinase"/>
</dbReference>
<sequence length="408" mass="45008">MKFKFLTLDDVSLANKRVLVRVDINSPIANNSTILETARIKSIIPTLDMLKDSKTVLLAHQSRPGKKDFTSLEPHAEVLKNLVDRPVKFIDDIFGSAARNAIKELKNGEILLLENVRFYSEEVAEDIPPEKQAQTIMVRKLTPLFDLFVNDAFAAAHRAQPSLIGFTYTLPTVAGKVMEKELSALNKVFDPERPAVFIIGGAKVDTKLEILKNILKNGKADKILLGGLLVNVFLEAKGYNIGEVNRKAVDKFEAYIGEAKNILKEYEDKIEVPIDVAIEKNGKRYEVSCEELDKENRILDIGLDTIVKYSNTIVSSKTVVANGPLGLFEKEDFALGTREILDAMTRCKHFTVVGGGELGGYAEILGVSNKIKHLSTGGGATLALLSGEELPVIKALEESAKKFKEKLQ</sequence>
<organism evidence="17 18">
    <name type="scientific">Odinarchaeota yellowstonii (strain LCB_4)</name>
    <dbReference type="NCBI Taxonomy" id="1841599"/>
    <lineage>
        <taxon>Archaea</taxon>
        <taxon>Promethearchaeati</taxon>
        <taxon>Candidatus Odinarchaeota</taxon>
        <taxon>Candidatus Odinarchaeia</taxon>
        <taxon>Candidatus Odinarchaeales</taxon>
        <taxon>Candidatus Odinarchaeaceae</taxon>
        <taxon>Candidatus Odinarchaeum</taxon>
    </lineage>
</organism>
<dbReference type="PRINTS" id="PR00477">
    <property type="entry name" value="PHGLYCKINASE"/>
</dbReference>
<dbReference type="FunFam" id="3.40.50.1260:FF:000012">
    <property type="entry name" value="Phosphoglycerate kinase"/>
    <property type="match status" value="1"/>
</dbReference>
<feature type="binding site" evidence="13 15">
    <location>
        <position position="207"/>
    </location>
    <ligand>
        <name>ATP</name>
        <dbReference type="ChEBI" id="CHEBI:30616"/>
    </ligand>
</feature>
<dbReference type="InterPro" id="IPR015911">
    <property type="entry name" value="Phosphoglycerate_kinase_CS"/>
</dbReference>
<feature type="binding site" evidence="13 14">
    <location>
        <begin position="60"/>
        <end position="63"/>
    </location>
    <ligand>
        <name>substrate</name>
    </ligand>
</feature>
<dbReference type="GO" id="GO:0006094">
    <property type="term" value="P:gluconeogenesis"/>
    <property type="evidence" value="ECO:0007669"/>
    <property type="project" value="TreeGrafter"/>
</dbReference>
<proteinExistence type="inferred from homology"/>
<evidence type="ECO:0000256" key="3">
    <source>
        <dbReference type="ARBA" id="ARBA00004838"/>
    </source>
</evidence>
<feature type="binding site" evidence="13">
    <location>
        <begin position="355"/>
        <end position="358"/>
    </location>
    <ligand>
        <name>ATP</name>
        <dbReference type="ChEBI" id="CHEBI:30616"/>
    </ligand>
</feature>
<evidence type="ECO:0000256" key="9">
    <source>
        <dbReference type="ARBA" id="ARBA00022741"/>
    </source>
</evidence>
<feature type="binding site" evidence="14">
    <location>
        <position position="39"/>
    </location>
    <ligand>
        <name>(2R)-3-phosphoglycerate</name>
        <dbReference type="ChEBI" id="CHEBI:58272"/>
    </ligand>
</feature>
<feature type="binding site" evidence="14">
    <location>
        <position position="117"/>
    </location>
    <ligand>
        <name>(2R)-3-phosphoglycerate</name>
        <dbReference type="ChEBI" id="CHEBI:58272"/>
    </ligand>
</feature>
<evidence type="ECO:0000256" key="14">
    <source>
        <dbReference type="PIRSR" id="PIRSR000724-1"/>
    </source>
</evidence>
<keyword evidence="12 13" id="KW-0324">Glycolysis</keyword>
<comment type="caution">
    <text evidence="13">Lacks conserved residue(s) required for the propagation of feature annotation.</text>
</comment>
<dbReference type="HAMAP" id="MF_00145">
    <property type="entry name" value="Phosphoglyc_kinase"/>
    <property type="match status" value="1"/>
</dbReference>
<dbReference type="GO" id="GO:0006096">
    <property type="term" value="P:glycolytic process"/>
    <property type="evidence" value="ECO:0007669"/>
    <property type="project" value="UniProtKB-UniRule"/>
</dbReference>
<feature type="binding site" evidence="13">
    <location>
        <position position="117"/>
    </location>
    <ligand>
        <name>substrate</name>
    </ligand>
</feature>
<reference evidence="17" key="1">
    <citation type="journal article" date="2017" name="Nature">
        <title>Asgard archaea illuminate the origin of eukaryotic cellular complexity.</title>
        <authorList>
            <person name="Zaremba-Niedzwiedzka K."/>
            <person name="Caceres E.F."/>
            <person name="Saw J.H."/>
            <person name="Backstrom D."/>
            <person name="Juzokaite L."/>
            <person name="Vancaester E."/>
            <person name="Seitz K.W."/>
            <person name="Anantharaman K."/>
            <person name="Starnawski P."/>
            <person name="Kjeldsen K.U."/>
            <person name="Scott M.B."/>
            <person name="Nunoura T."/>
            <person name="Banfield J.F."/>
            <person name="Schramm A."/>
            <person name="Baker B.J."/>
            <person name="Spang A."/>
            <person name="Ettema T.J.G."/>
        </authorList>
    </citation>
    <scope>NUCLEOTIDE SEQUENCE</scope>
    <source>
        <strain evidence="17">LCB_4</strain>
    </source>
</reference>
<comment type="pathway">
    <text evidence="3 13">Carbohydrate degradation; glycolysis; pyruvate from D-glyceraldehyde 3-phosphate: step 2/5.</text>
</comment>
<dbReference type="FunFam" id="3.40.50.1260:FF:000006">
    <property type="entry name" value="Phosphoglycerate kinase"/>
    <property type="match status" value="1"/>
</dbReference>
<evidence type="ECO:0000256" key="1">
    <source>
        <dbReference type="ARBA" id="ARBA00000642"/>
    </source>
</evidence>
<dbReference type="GO" id="GO:0005524">
    <property type="term" value="F:ATP binding"/>
    <property type="evidence" value="ECO:0007669"/>
    <property type="project" value="UniProtKB-KW"/>
</dbReference>
<comment type="subcellular location">
    <subcellularLocation>
        <location evidence="2 13">Cytoplasm</location>
    </subcellularLocation>
</comment>
<dbReference type="InterPro" id="IPR015824">
    <property type="entry name" value="Phosphoglycerate_kinase_N"/>
</dbReference>
<evidence type="ECO:0000313" key="18">
    <source>
        <dbReference type="Proteomes" id="UP000186851"/>
    </source>
</evidence>
<feature type="binding site" evidence="13">
    <location>
        <position position="158"/>
    </location>
    <ligand>
        <name>substrate</name>
    </ligand>
</feature>
<evidence type="ECO:0000256" key="2">
    <source>
        <dbReference type="ARBA" id="ARBA00004496"/>
    </source>
</evidence>
<evidence type="ECO:0000256" key="15">
    <source>
        <dbReference type="PIRSR" id="PIRSR000724-2"/>
    </source>
</evidence>
<dbReference type="AlphaFoldDB" id="A0AAF0D3E3"/>
<dbReference type="KEGG" id="oyw:OdinLCB4_003165"/>
<protein>
    <recommendedName>
        <fullName evidence="6 13">Phosphoglycerate kinase</fullName>
        <ecNumber evidence="5 13">2.7.2.3</ecNumber>
    </recommendedName>
</protein>
<evidence type="ECO:0000256" key="10">
    <source>
        <dbReference type="ARBA" id="ARBA00022777"/>
    </source>
</evidence>
<evidence type="ECO:0000256" key="8">
    <source>
        <dbReference type="ARBA" id="ARBA00022679"/>
    </source>
</evidence>
<keyword evidence="8 13" id="KW-0808">Transferase</keyword>
<dbReference type="SUPFAM" id="SSF53748">
    <property type="entry name" value="Phosphoglycerate kinase"/>
    <property type="match status" value="1"/>
</dbReference>
<accession>A0AAF0D3E3</accession>
<evidence type="ECO:0000256" key="7">
    <source>
        <dbReference type="ARBA" id="ARBA00022490"/>
    </source>
</evidence>
<reference evidence="17" key="2">
    <citation type="journal article" date="2022" name="Nat. Microbiol.">
        <title>A closed Candidatus Odinarchaeum chromosome exposes Asgard archaeal viruses.</title>
        <authorList>
            <person name="Tamarit D."/>
            <person name="Caceres E.F."/>
            <person name="Krupovic M."/>
            <person name="Nijland R."/>
            <person name="Eme L."/>
            <person name="Robinson N.P."/>
            <person name="Ettema T.J.G."/>
        </authorList>
    </citation>
    <scope>NUCLEOTIDE SEQUENCE</scope>
    <source>
        <strain evidence="17">LCB_4</strain>
    </source>
</reference>
<evidence type="ECO:0000256" key="5">
    <source>
        <dbReference type="ARBA" id="ARBA00013061"/>
    </source>
</evidence>
<keyword evidence="7 13" id="KW-0963">Cytoplasm</keyword>
<feature type="binding site" evidence="13">
    <location>
        <position position="39"/>
    </location>
    <ligand>
        <name>substrate</name>
    </ligand>
</feature>
<feature type="binding site" evidence="14">
    <location>
        <position position="158"/>
    </location>
    <ligand>
        <name>(2R)-3-phosphoglycerate</name>
        <dbReference type="ChEBI" id="CHEBI:58272"/>
    </ligand>
</feature>
<keyword evidence="11 13" id="KW-0067">ATP-binding</keyword>
<dbReference type="GO" id="GO:0043531">
    <property type="term" value="F:ADP binding"/>
    <property type="evidence" value="ECO:0007669"/>
    <property type="project" value="TreeGrafter"/>
</dbReference>
<dbReference type="PANTHER" id="PTHR11406">
    <property type="entry name" value="PHOSPHOGLYCERATE KINASE"/>
    <property type="match status" value="1"/>
</dbReference>
<evidence type="ECO:0000256" key="12">
    <source>
        <dbReference type="ARBA" id="ARBA00023152"/>
    </source>
</evidence>
<feature type="binding site" evidence="13 14">
    <location>
        <begin position="23"/>
        <end position="25"/>
    </location>
    <ligand>
        <name>substrate</name>
    </ligand>
</feature>
<dbReference type="InterPro" id="IPR036043">
    <property type="entry name" value="Phosphoglycerate_kinase_sf"/>
</dbReference>
<evidence type="ECO:0000256" key="13">
    <source>
        <dbReference type="HAMAP-Rule" id="MF_00145"/>
    </source>
</evidence>
<evidence type="ECO:0000256" key="11">
    <source>
        <dbReference type="ARBA" id="ARBA00022840"/>
    </source>
</evidence>
<dbReference type="Proteomes" id="UP000186851">
    <property type="component" value="Chromosome"/>
</dbReference>
<dbReference type="Pfam" id="PF00162">
    <property type="entry name" value="PGK"/>
    <property type="match status" value="1"/>
</dbReference>
<evidence type="ECO:0000256" key="16">
    <source>
        <dbReference type="RuleBase" id="RU000532"/>
    </source>
</evidence>
<feature type="binding site" evidence="13 15">
    <location>
        <position position="329"/>
    </location>
    <ligand>
        <name>ATP</name>
        <dbReference type="ChEBI" id="CHEBI:30616"/>
    </ligand>
</feature>
<dbReference type="GO" id="GO:0004618">
    <property type="term" value="F:phosphoglycerate kinase activity"/>
    <property type="evidence" value="ECO:0007669"/>
    <property type="project" value="UniProtKB-UniRule"/>
</dbReference>
<gene>
    <name evidence="13 17" type="primary">pgk</name>
    <name evidence="17" type="ORF">OdinLCB4_003165</name>
</gene>
<keyword evidence="10 13" id="KW-0418">Kinase</keyword>
<dbReference type="PANTHER" id="PTHR11406:SF23">
    <property type="entry name" value="PHOSPHOGLYCERATE KINASE 1, CHLOROPLASTIC-RELATED"/>
    <property type="match status" value="1"/>
</dbReference>
<dbReference type="Gene3D" id="3.40.50.1260">
    <property type="entry name" value="Phosphoglycerate kinase, N-terminal domain"/>
    <property type="match status" value="2"/>
</dbReference>
<name>A0AAF0D3E3_ODILC</name>
<dbReference type="PIRSF" id="PIRSF000724">
    <property type="entry name" value="Pgk"/>
    <property type="match status" value="1"/>
</dbReference>
<comment type="subunit">
    <text evidence="13">Monomer.</text>
</comment>
<evidence type="ECO:0000256" key="4">
    <source>
        <dbReference type="ARBA" id="ARBA00008982"/>
    </source>
</evidence>
<comment type="similarity">
    <text evidence="4 13 16">Belongs to the phosphoglycerate kinase family.</text>
</comment>
<evidence type="ECO:0000313" key="17">
    <source>
        <dbReference type="EMBL" id="WEU40924.1"/>
    </source>
</evidence>
<keyword evidence="9 13" id="KW-0547">Nucleotide-binding</keyword>
<evidence type="ECO:0000256" key="6">
    <source>
        <dbReference type="ARBA" id="ARBA00016471"/>
    </source>
</evidence>
<dbReference type="GO" id="GO:0005829">
    <property type="term" value="C:cytosol"/>
    <property type="evidence" value="ECO:0007669"/>
    <property type="project" value="TreeGrafter"/>
</dbReference>
<dbReference type="EMBL" id="CP091871">
    <property type="protein sequence ID" value="WEU40924.1"/>
    <property type="molecule type" value="Genomic_DNA"/>
</dbReference>
<dbReference type="EC" id="2.7.2.3" evidence="5 13"/>
<comment type="catalytic activity">
    <reaction evidence="1 13 16">
        <text>(2R)-3-phosphoglycerate + ATP = (2R)-3-phospho-glyceroyl phosphate + ADP</text>
        <dbReference type="Rhea" id="RHEA:14801"/>
        <dbReference type="ChEBI" id="CHEBI:30616"/>
        <dbReference type="ChEBI" id="CHEBI:57604"/>
        <dbReference type="ChEBI" id="CHEBI:58272"/>
        <dbReference type="ChEBI" id="CHEBI:456216"/>
        <dbReference type="EC" id="2.7.2.3"/>
    </reaction>
</comment>
<dbReference type="PROSITE" id="PS00111">
    <property type="entry name" value="PGLYCERATE_KINASE"/>
    <property type="match status" value="1"/>
</dbReference>